<keyword evidence="3" id="KW-0378">Hydrolase</keyword>
<dbReference type="PANTHER" id="PTHR13943:SF77">
    <property type="entry name" value="LRAT DOMAIN-CONTAINING PROTEIN"/>
    <property type="match status" value="1"/>
</dbReference>
<dbReference type="GO" id="GO:0016787">
    <property type="term" value="F:hydrolase activity"/>
    <property type="evidence" value="ECO:0007669"/>
    <property type="project" value="UniProtKB-KW"/>
</dbReference>
<dbReference type="InterPro" id="IPR007053">
    <property type="entry name" value="LRAT_dom"/>
</dbReference>
<dbReference type="PROSITE" id="PS51934">
    <property type="entry name" value="LRAT"/>
    <property type="match status" value="1"/>
</dbReference>
<dbReference type="GO" id="GO:0016740">
    <property type="term" value="F:transferase activity"/>
    <property type="evidence" value="ECO:0007669"/>
    <property type="project" value="UniProtKB-KW"/>
</dbReference>
<dbReference type="GO" id="GO:0006629">
    <property type="term" value="P:lipid metabolic process"/>
    <property type="evidence" value="ECO:0007669"/>
    <property type="project" value="UniProtKB-KW"/>
</dbReference>
<protein>
    <recommendedName>
        <fullName evidence="5">LRAT domain-containing protein</fullName>
    </recommendedName>
</protein>
<evidence type="ECO:0000313" key="7">
    <source>
        <dbReference type="Proteomes" id="UP001519460"/>
    </source>
</evidence>
<dbReference type="AlphaFoldDB" id="A0ABD0KJF6"/>
<dbReference type="Gene3D" id="3.90.1720.10">
    <property type="entry name" value="endopeptidase domain like (from Nostoc punctiforme)"/>
    <property type="match status" value="1"/>
</dbReference>
<evidence type="ECO:0000256" key="4">
    <source>
        <dbReference type="ARBA" id="ARBA00023098"/>
    </source>
</evidence>
<evidence type="ECO:0000313" key="6">
    <source>
        <dbReference type="EMBL" id="KAK7487202.1"/>
    </source>
</evidence>
<name>A0ABD0KJF6_9CAEN</name>
<organism evidence="6 7">
    <name type="scientific">Batillaria attramentaria</name>
    <dbReference type="NCBI Taxonomy" id="370345"/>
    <lineage>
        <taxon>Eukaryota</taxon>
        <taxon>Metazoa</taxon>
        <taxon>Spiralia</taxon>
        <taxon>Lophotrochozoa</taxon>
        <taxon>Mollusca</taxon>
        <taxon>Gastropoda</taxon>
        <taxon>Caenogastropoda</taxon>
        <taxon>Sorbeoconcha</taxon>
        <taxon>Cerithioidea</taxon>
        <taxon>Batillariidae</taxon>
        <taxon>Batillaria</taxon>
    </lineage>
</organism>
<reference evidence="6 7" key="1">
    <citation type="journal article" date="2023" name="Sci. Data">
        <title>Genome assembly of the Korean intertidal mud-creeper Batillaria attramentaria.</title>
        <authorList>
            <person name="Patra A.K."/>
            <person name="Ho P.T."/>
            <person name="Jun S."/>
            <person name="Lee S.J."/>
            <person name="Kim Y."/>
            <person name="Won Y.J."/>
        </authorList>
    </citation>
    <scope>NUCLEOTIDE SEQUENCE [LARGE SCALE GENOMIC DNA]</scope>
    <source>
        <strain evidence="6">Wonlab-2016</strain>
    </source>
</reference>
<dbReference type="InterPro" id="IPR051496">
    <property type="entry name" value="H-rev107_PLA/AT"/>
</dbReference>
<keyword evidence="7" id="KW-1185">Reference proteome</keyword>
<feature type="domain" description="LRAT" evidence="5">
    <location>
        <begin position="21"/>
        <end position="141"/>
    </location>
</feature>
<evidence type="ECO:0000256" key="2">
    <source>
        <dbReference type="ARBA" id="ARBA00022679"/>
    </source>
</evidence>
<keyword evidence="4" id="KW-0443">Lipid metabolism</keyword>
<evidence type="ECO:0000256" key="3">
    <source>
        <dbReference type="ARBA" id="ARBA00022801"/>
    </source>
</evidence>
<gene>
    <name evidence="6" type="ORF">BaRGS_00021554</name>
</gene>
<evidence type="ECO:0000256" key="1">
    <source>
        <dbReference type="ARBA" id="ARBA00007824"/>
    </source>
</evidence>
<dbReference type="Proteomes" id="UP001519460">
    <property type="component" value="Unassembled WGS sequence"/>
</dbReference>
<keyword evidence="2" id="KW-0808">Transferase</keyword>
<sequence>MANRRDNELLPETPQLGDRIKIKRVGGVYYHFGIYVGDSRVVHLGLAGRNSLDCFCLDSLCSPSGVIKSKAVVREDNIFDVVRGGVADRDNSLDSWLPPLAPEEVVKRAKNELGRTGYNLLTSNCEHFATWCRYGISESEQVENVKSALQSIRSSNELSETEKDILLLSLSFLICSATYRYFAHAKEDTDYYPRSKPSFRAHRKCLRRHKMKSKNCTSVHERIYQSCKHGNAAISKLKKSWMRFQKRCDQRLCNKIIQGCRSARTNRSVLLIVQNPCVPSSAGFETDTYGCVAEKQNGREPHPLKYMQVCYQTDECETDESTPQSKSTGNTTEDIVDLFFPYGLQTSDDEFEETRHCHFTGYKSDDEYETADEEIEIFDDALFDLCGNQKKGQSSELHMNFTRSGSPADCPTALAGDLQECPLTLEATQLCTAEPSQECSSAYQAASCRVGTDETKPKPECKRKTKTSDQEVADRITHAVMEFRFQRLWYIPMDIVRNFWQGFKDYMFRTSSHDHKPAPEVPPAANYEEVNCIYESFCLADSQSVWSNSTARNECSPPASPCYTLDSCTPICYPFQCTPIQYTPIQCPPIPYIPIQCTPIQCTPMNYSISSPCAGWLN</sequence>
<dbReference type="EMBL" id="JACVVK020000168">
    <property type="protein sequence ID" value="KAK7487202.1"/>
    <property type="molecule type" value="Genomic_DNA"/>
</dbReference>
<comment type="caution">
    <text evidence="6">The sequence shown here is derived from an EMBL/GenBank/DDBJ whole genome shotgun (WGS) entry which is preliminary data.</text>
</comment>
<proteinExistence type="inferred from homology"/>
<dbReference type="PANTHER" id="PTHR13943">
    <property type="entry name" value="HRAS-LIKE SUPPRESSOR - RELATED"/>
    <property type="match status" value="1"/>
</dbReference>
<comment type="similarity">
    <text evidence="1">Belongs to the H-rev107 family.</text>
</comment>
<evidence type="ECO:0000259" key="5">
    <source>
        <dbReference type="PROSITE" id="PS51934"/>
    </source>
</evidence>
<accession>A0ABD0KJF6</accession>
<dbReference type="Pfam" id="PF04970">
    <property type="entry name" value="LRAT"/>
    <property type="match status" value="1"/>
</dbReference>